<organism evidence="2">
    <name type="scientific">Cedratvirus lausannensis</name>
    <dbReference type="NCBI Taxonomy" id="2023205"/>
    <lineage>
        <taxon>Viruses</taxon>
        <taxon>Pithoviruses</taxon>
        <taxon>Orthocedratvirinae</taxon>
        <taxon>Alphacedratvirus</taxon>
        <taxon>Alphacedratvirus francolausannense</taxon>
    </lineage>
</organism>
<name>A0A285Q2L2_9VIRU</name>
<gene>
    <name evidence="2" type="ORF">BQ9231_00582</name>
</gene>
<feature type="transmembrane region" description="Helical" evidence="1">
    <location>
        <begin position="39"/>
        <end position="64"/>
    </location>
</feature>
<evidence type="ECO:0000313" key="3">
    <source>
        <dbReference type="Proteomes" id="UP000274850"/>
    </source>
</evidence>
<evidence type="ECO:0008006" key="4">
    <source>
        <dbReference type="Google" id="ProtNLM"/>
    </source>
</evidence>
<dbReference type="Proteomes" id="UP000274850">
    <property type="component" value="Segment"/>
</dbReference>
<protein>
    <recommendedName>
        <fullName evidence="4">Transmembrane protein</fullName>
    </recommendedName>
</protein>
<evidence type="ECO:0000313" key="2">
    <source>
        <dbReference type="EMBL" id="SOB74465.1"/>
    </source>
</evidence>
<dbReference type="EMBL" id="LT907979">
    <property type="protein sequence ID" value="SOB74465.1"/>
    <property type="molecule type" value="Genomic_DNA"/>
</dbReference>
<keyword evidence="1" id="KW-0472">Membrane</keyword>
<proteinExistence type="predicted"/>
<keyword evidence="1" id="KW-1133">Transmembrane helix</keyword>
<reference evidence="2" key="1">
    <citation type="submission" date="2017-08" db="EMBL/GenBank/DDBJ databases">
        <authorList>
            <person name="de Groot N.N."/>
        </authorList>
    </citation>
    <scope>NUCLEOTIDE SEQUENCE</scope>
</reference>
<feature type="transmembrane region" description="Helical" evidence="1">
    <location>
        <begin position="9"/>
        <end position="33"/>
    </location>
</feature>
<evidence type="ECO:0000256" key="1">
    <source>
        <dbReference type="SAM" id="Phobius"/>
    </source>
</evidence>
<accession>A0A285Q2L2</accession>
<keyword evidence="1" id="KW-0812">Transmembrane</keyword>
<keyword evidence="3" id="KW-1185">Reference proteome</keyword>
<sequence length="77" mass="8376">MLYYPVEGCLFVIGTIGALLGVMCMPFLARILYISSPLFLLLGAPLGALLVYGLLIMGIVLFILRSQLPTKPCLKKC</sequence>